<sequence length="315" mass="36490">MTRLSIFDIPLIVDSICDNLSADDIFNCRNTSKDFHKAFLGPHMRDITIGIEVFEDDRKVIEKYASRIQTLTLDYSEDNIEATYLLEDSILPVFPALTHLTRLDIKLDVSFNPELLHGILNSLPDSLRILELDYEYYFDEDWKSLSITWKPNKLERICLRGEDESKNEDLYLIPLIKASPELQALRIPSVSSGHVEDFMKALGQSCPKLRYLVLNKNKIPYSYGSEAFLFHYIQQPLKMLRIDLALDKYSMNVFSTILKHSANSIQEIRLHNIDGLEFDSLEQLVDECPNLECLYYRDNYSFTSSNMMTGKGYCH</sequence>
<evidence type="ECO:0000313" key="1">
    <source>
        <dbReference type="EMBL" id="KAG0280366.1"/>
    </source>
</evidence>
<name>A0AAD4HAT5_9FUNG</name>
<dbReference type="AlphaFoldDB" id="A0AAD4HAT5"/>
<dbReference type="SUPFAM" id="SSF52047">
    <property type="entry name" value="RNI-like"/>
    <property type="match status" value="1"/>
</dbReference>
<organism evidence="1 2">
    <name type="scientific">Linnemannia exigua</name>
    <dbReference type="NCBI Taxonomy" id="604196"/>
    <lineage>
        <taxon>Eukaryota</taxon>
        <taxon>Fungi</taxon>
        <taxon>Fungi incertae sedis</taxon>
        <taxon>Mucoromycota</taxon>
        <taxon>Mortierellomycotina</taxon>
        <taxon>Mortierellomycetes</taxon>
        <taxon>Mortierellales</taxon>
        <taxon>Mortierellaceae</taxon>
        <taxon>Linnemannia</taxon>
    </lineage>
</organism>
<protein>
    <recommendedName>
        <fullName evidence="3">F-box domain-containing protein</fullName>
    </recommendedName>
</protein>
<proteinExistence type="predicted"/>
<dbReference type="Gene3D" id="3.80.10.10">
    <property type="entry name" value="Ribonuclease Inhibitor"/>
    <property type="match status" value="1"/>
</dbReference>
<reference evidence="1" key="1">
    <citation type="journal article" date="2020" name="Fungal Divers.">
        <title>Resolving the Mortierellaceae phylogeny through synthesis of multi-gene phylogenetics and phylogenomics.</title>
        <authorList>
            <person name="Vandepol N."/>
            <person name="Liber J."/>
            <person name="Desiro A."/>
            <person name="Na H."/>
            <person name="Kennedy M."/>
            <person name="Barry K."/>
            <person name="Grigoriev I.V."/>
            <person name="Miller A.N."/>
            <person name="O'Donnell K."/>
            <person name="Stajich J.E."/>
            <person name="Bonito G."/>
        </authorList>
    </citation>
    <scope>NUCLEOTIDE SEQUENCE</scope>
    <source>
        <strain evidence="1">NRRL 28262</strain>
    </source>
</reference>
<accession>A0AAD4HAT5</accession>
<dbReference type="EMBL" id="JAAAIL010000069">
    <property type="protein sequence ID" value="KAG0280366.1"/>
    <property type="molecule type" value="Genomic_DNA"/>
</dbReference>
<dbReference type="Proteomes" id="UP001194580">
    <property type="component" value="Unassembled WGS sequence"/>
</dbReference>
<comment type="caution">
    <text evidence="1">The sequence shown here is derived from an EMBL/GenBank/DDBJ whole genome shotgun (WGS) entry which is preliminary data.</text>
</comment>
<keyword evidence="2" id="KW-1185">Reference proteome</keyword>
<dbReference type="InterPro" id="IPR032675">
    <property type="entry name" value="LRR_dom_sf"/>
</dbReference>
<evidence type="ECO:0008006" key="3">
    <source>
        <dbReference type="Google" id="ProtNLM"/>
    </source>
</evidence>
<evidence type="ECO:0000313" key="2">
    <source>
        <dbReference type="Proteomes" id="UP001194580"/>
    </source>
</evidence>
<gene>
    <name evidence="1" type="ORF">BGZ95_010376</name>
</gene>